<dbReference type="Gene3D" id="2.70.150.10">
    <property type="entry name" value="Calcium-transporting ATPase, cytoplasmic transduction domain A"/>
    <property type="match status" value="1"/>
</dbReference>
<dbReference type="InterPro" id="IPR059000">
    <property type="entry name" value="ATPase_P-type_domA"/>
</dbReference>
<dbReference type="GO" id="GO:0015086">
    <property type="term" value="F:cadmium ion transmembrane transporter activity"/>
    <property type="evidence" value="ECO:0007669"/>
    <property type="project" value="TreeGrafter"/>
</dbReference>
<dbReference type="InterPro" id="IPR001757">
    <property type="entry name" value="P_typ_ATPase"/>
</dbReference>
<dbReference type="Pfam" id="PF00122">
    <property type="entry name" value="E1-E2_ATPase"/>
    <property type="match status" value="1"/>
</dbReference>
<dbReference type="Proteomes" id="UP000240535">
    <property type="component" value="Unassembled WGS sequence"/>
</dbReference>
<accession>A0A2P8QZ55</accession>
<dbReference type="SFLD" id="SFLDF00027">
    <property type="entry name" value="p-type_atpase"/>
    <property type="match status" value="1"/>
</dbReference>
<dbReference type="PROSITE" id="PS00154">
    <property type="entry name" value="ATPASE_E1_E2"/>
    <property type="match status" value="1"/>
</dbReference>
<proteinExistence type="inferred from homology"/>
<sequence>MLRQKLKQKKTSLKIVHKSKNRIRFIQPNLNNNSDIKNYEDNISAIDGISSVRVNKTIKSVVVTYENINYENLLDKIADIEIVELSNKSSEVSKAPMITAASSLALSPFIKNQNLLPTLTTLFASYPLLKDGANELFTEGLTSKVLEAMAVGISLSRKDFIAANSTNLMLNIGEYMEETTVHKSDDLIKELAKPNIKEAWVETTKNGKKHLNKVSTDDIKVGDIVVVGAGETIAIDGYVLEGSASVNQMSMTGEADAVKKEHGDKVMSGTVVEDGSIKIWTELAGDDTSTERIKKYIQNSLNEKSAIGLKATRLADRLVPVTLSLAGLSYFINKDMQSVASVLQADYSCALKLATPVAFKSTISKAGKNGILVKGAKSIEALSKADTFVFDKTGTLTKGVLKVVDIISFNPDWSKKQILNLAASAEEHYFHPIAEAIVSAAKEIGFKHMHHDEVEFIVAHGLKTHFSGKEVIIGSRHFLEDDEKICFEENSSEIQNALDSGYTLLYIAYDRELLGIAIMEDEIRSNAKDMIKKLKSLNVKEIVMLTGDIEMKANSVAKDLGIDRVFANMLPTQKAEIVEMLRNEGKNVVFCGDGINDAPSLVKANVGISMKRGADIAKATADISLLKDDIYAVAQIKEMANKTMKLIDTNFKATVGINSAILFSATIGKLSPVATAFLHNGTTIGLLLNSMKGVDIK</sequence>
<dbReference type="RefSeq" id="WP_106872520.1">
    <property type="nucleotide sequence ID" value="NZ_CP053841.1"/>
</dbReference>
<dbReference type="InterPro" id="IPR008250">
    <property type="entry name" value="ATPase_P-typ_transduc_dom_A_sf"/>
</dbReference>
<dbReference type="GO" id="GO:0005524">
    <property type="term" value="F:ATP binding"/>
    <property type="evidence" value="ECO:0007669"/>
    <property type="project" value="UniProtKB-UniRule"/>
</dbReference>
<dbReference type="InterPro" id="IPR036163">
    <property type="entry name" value="HMA_dom_sf"/>
</dbReference>
<evidence type="ECO:0000256" key="4">
    <source>
        <dbReference type="ARBA" id="ARBA00022692"/>
    </source>
</evidence>
<keyword evidence="3" id="KW-0597">Phosphoprotein</keyword>
<dbReference type="SFLD" id="SFLDS00003">
    <property type="entry name" value="Haloacid_Dehalogenase"/>
    <property type="match status" value="1"/>
</dbReference>
<feature type="domain" description="P-type ATPase A" evidence="11">
    <location>
        <begin position="209"/>
        <end position="297"/>
    </location>
</feature>
<dbReference type="Pfam" id="PF00702">
    <property type="entry name" value="Hydrolase"/>
    <property type="match status" value="1"/>
</dbReference>
<dbReference type="InterPro" id="IPR036412">
    <property type="entry name" value="HAD-like_sf"/>
</dbReference>
<dbReference type="AlphaFoldDB" id="A0A2P8QZ55"/>
<dbReference type="NCBIfam" id="TIGR01525">
    <property type="entry name" value="ATPase-IB_hvy"/>
    <property type="match status" value="1"/>
</dbReference>
<evidence type="ECO:0000256" key="7">
    <source>
        <dbReference type="ARBA" id="ARBA00023136"/>
    </source>
</evidence>
<evidence type="ECO:0000256" key="1">
    <source>
        <dbReference type="ARBA" id="ARBA00004236"/>
    </source>
</evidence>
<comment type="caution">
    <text evidence="12">The sequence shown here is derived from an EMBL/GenBank/DDBJ whole genome shotgun (WGS) entry which is preliminary data.</text>
</comment>
<name>A0A2P8QZ55_9BACT</name>
<dbReference type="EMBL" id="PDHH01000007">
    <property type="protein sequence ID" value="PSM51522.1"/>
    <property type="molecule type" value="Genomic_DNA"/>
</dbReference>
<keyword evidence="10" id="KW-0547">Nucleotide-binding</keyword>
<dbReference type="OrthoDB" id="2490525at2"/>
<dbReference type="InterPro" id="IPR051014">
    <property type="entry name" value="Cation_Transport_ATPase_IB"/>
</dbReference>
<dbReference type="NCBIfam" id="TIGR01494">
    <property type="entry name" value="ATPase_P-type"/>
    <property type="match status" value="1"/>
</dbReference>
<dbReference type="GO" id="GO:0016887">
    <property type="term" value="F:ATP hydrolysis activity"/>
    <property type="evidence" value="ECO:0007669"/>
    <property type="project" value="InterPro"/>
</dbReference>
<keyword evidence="10" id="KW-0067">ATP-binding</keyword>
<keyword evidence="5" id="KW-1278">Translocase</keyword>
<evidence type="ECO:0000256" key="9">
    <source>
        <dbReference type="ARBA" id="ARBA00047308"/>
    </source>
</evidence>
<dbReference type="SUPFAM" id="SSF55008">
    <property type="entry name" value="HMA, heavy metal-associated domain"/>
    <property type="match status" value="1"/>
</dbReference>
<dbReference type="InterPro" id="IPR027256">
    <property type="entry name" value="P-typ_ATPase_IB"/>
</dbReference>
<evidence type="ECO:0000256" key="5">
    <source>
        <dbReference type="ARBA" id="ARBA00022967"/>
    </source>
</evidence>
<dbReference type="GO" id="GO:0016463">
    <property type="term" value="F:P-type zinc transporter activity"/>
    <property type="evidence" value="ECO:0007669"/>
    <property type="project" value="UniProtKB-EC"/>
</dbReference>
<comment type="subcellular location">
    <subcellularLocation>
        <location evidence="1 10">Cell membrane</location>
    </subcellularLocation>
</comment>
<dbReference type="Pfam" id="PF19991">
    <property type="entry name" value="HMA_2"/>
    <property type="match status" value="1"/>
</dbReference>
<evidence type="ECO:0000313" key="13">
    <source>
        <dbReference type="Proteomes" id="UP000240535"/>
    </source>
</evidence>
<dbReference type="InterPro" id="IPR044492">
    <property type="entry name" value="P_typ_ATPase_HD_dom"/>
</dbReference>
<comment type="catalytic activity">
    <reaction evidence="9">
        <text>Zn(2+)(in) + ATP + H2O = Zn(2+)(out) + ADP + phosphate + H(+)</text>
        <dbReference type="Rhea" id="RHEA:20621"/>
        <dbReference type="ChEBI" id="CHEBI:15377"/>
        <dbReference type="ChEBI" id="CHEBI:15378"/>
        <dbReference type="ChEBI" id="CHEBI:29105"/>
        <dbReference type="ChEBI" id="CHEBI:30616"/>
        <dbReference type="ChEBI" id="CHEBI:43474"/>
        <dbReference type="ChEBI" id="CHEBI:456216"/>
        <dbReference type="EC" id="7.2.2.12"/>
    </reaction>
</comment>
<dbReference type="PANTHER" id="PTHR48085">
    <property type="entry name" value="CADMIUM/ZINC-TRANSPORTING ATPASE HMA2-RELATED"/>
    <property type="match status" value="1"/>
</dbReference>
<keyword evidence="4" id="KW-0812">Transmembrane</keyword>
<evidence type="ECO:0000313" key="12">
    <source>
        <dbReference type="EMBL" id="PSM51522.1"/>
    </source>
</evidence>
<dbReference type="SUPFAM" id="SSF56784">
    <property type="entry name" value="HAD-like"/>
    <property type="match status" value="1"/>
</dbReference>
<evidence type="ECO:0000259" key="11">
    <source>
        <dbReference type="Pfam" id="PF00122"/>
    </source>
</evidence>
<comment type="similarity">
    <text evidence="2 10">Belongs to the cation transport ATPase (P-type) (TC 3.A.3) family. Type IB subfamily.</text>
</comment>
<dbReference type="Gene3D" id="3.40.1110.10">
    <property type="entry name" value="Calcium-transporting ATPase, cytoplasmic domain N"/>
    <property type="match status" value="1"/>
</dbReference>
<gene>
    <name evidence="12" type="ORF">CQ405_07800</name>
</gene>
<dbReference type="InterPro" id="IPR023214">
    <property type="entry name" value="HAD_sf"/>
</dbReference>
<dbReference type="GO" id="GO:0005886">
    <property type="term" value="C:plasma membrane"/>
    <property type="evidence" value="ECO:0007669"/>
    <property type="project" value="UniProtKB-SubCell"/>
</dbReference>
<protein>
    <recommendedName>
        <fullName evidence="8">P-type Zn(2+) transporter</fullName>
        <ecNumber evidence="8">7.2.2.12</ecNumber>
    </recommendedName>
</protein>
<dbReference type="Gene3D" id="3.40.50.1000">
    <property type="entry name" value="HAD superfamily/HAD-like"/>
    <property type="match status" value="1"/>
</dbReference>
<dbReference type="PROSITE" id="PS01229">
    <property type="entry name" value="COF_2"/>
    <property type="match status" value="1"/>
</dbReference>
<dbReference type="SFLD" id="SFLDG00002">
    <property type="entry name" value="C1.7:_P-type_atpase_like"/>
    <property type="match status" value="1"/>
</dbReference>
<keyword evidence="6" id="KW-1133">Transmembrane helix</keyword>
<evidence type="ECO:0000256" key="10">
    <source>
        <dbReference type="RuleBase" id="RU362081"/>
    </source>
</evidence>
<keyword evidence="10" id="KW-1003">Cell membrane</keyword>
<evidence type="ECO:0000256" key="2">
    <source>
        <dbReference type="ARBA" id="ARBA00006024"/>
    </source>
</evidence>
<dbReference type="InterPro" id="IPR023299">
    <property type="entry name" value="ATPase_P-typ_cyto_dom_N"/>
</dbReference>
<evidence type="ECO:0000256" key="8">
    <source>
        <dbReference type="ARBA" id="ARBA00039097"/>
    </source>
</evidence>
<dbReference type="PRINTS" id="PR00119">
    <property type="entry name" value="CATATPASE"/>
</dbReference>
<keyword evidence="10" id="KW-0479">Metal-binding</keyword>
<dbReference type="GO" id="GO:0046872">
    <property type="term" value="F:metal ion binding"/>
    <property type="evidence" value="ECO:0007669"/>
    <property type="project" value="UniProtKB-KW"/>
</dbReference>
<dbReference type="InterPro" id="IPR018303">
    <property type="entry name" value="ATPase_P-typ_P_site"/>
</dbReference>
<dbReference type="SUPFAM" id="SSF81653">
    <property type="entry name" value="Calcium ATPase, transduction domain A"/>
    <property type="match status" value="1"/>
</dbReference>
<keyword evidence="13" id="KW-1185">Reference proteome</keyword>
<keyword evidence="7" id="KW-0472">Membrane</keyword>
<evidence type="ECO:0000256" key="3">
    <source>
        <dbReference type="ARBA" id="ARBA00022553"/>
    </source>
</evidence>
<organism evidence="12 13">
    <name type="scientific">Campylobacter blaseri</name>
    <dbReference type="NCBI Taxonomy" id="2042961"/>
    <lineage>
        <taxon>Bacteria</taxon>
        <taxon>Pseudomonadati</taxon>
        <taxon>Campylobacterota</taxon>
        <taxon>Epsilonproteobacteria</taxon>
        <taxon>Campylobacterales</taxon>
        <taxon>Campylobacteraceae</taxon>
        <taxon>Campylobacter</taxon>
    </lineage>
</organism>
<reference evidence="13" key="1">
    <citation type="submission" date="2017-10" db="EMBL/GenBank/DDBJ databases">
        <title>Campylobacter species from seals.</title>
        <authorList>
            <person name="Gilbert M.J."/>
            <person name="Zomer A.L."/>
            <person name="Timmerman A.J."/>
            <person name="Duim B."/>
            <person name="Wagenaar J.A."/>
        </authorList>
    </citation>
    <scope>NUCLEOTIDE SEQUENCE [LARGE SCALE GENOMIC DNA]</scope>
    <source>
        <strain evidence="13">17S00004-5</strain>
    </source>
</reference>
<evidence type="ECO:0000256" key="6">
    <source>
        <dbReference type="ARBA" id="ARBA00022989"/>
    </source>
</evidence>
<dbReference type="PANTHER" id="PTHR48085:SF5">
    <property type="entry name" value="CADMIUM_ZINC-TRANSPORTING ATPASE HMA4-RELATED"/>
    <property type="match status" value="1"/>
</dbReference>
<dbReference type="EC" id="7.2.2.12" evidence="8"/>